<dbReference type="Gene3D" id="3.30.1150.10">
    <property type="match status" value="1"/>
</dbReference>
<feature type="region of interest" description="Disordered" evidence="10">
    <location>
        <begin position="55"/>
        <end position="95"/>
    </location>
</feature>
<keyword evidence="9" id="KW-0472">Membrane</keyword>
<gene>
    <name evidence="12" type="ORF">FPZ54_15785</name>
</gene>
<evidence type="ECO:0000256" key="9">
    <source>
        <dbReference type="ARBA" id="ARBA00023136"/>
    </source>
</evidence>
<keyword evidence="8" id="KW-1133">Transmembrane helix</keyword>
<evidence type="ECO:0000256" key="7">
    <source>
        <dbReference type="ARBA" id="ARBA00022927"/>
    </source>
</evidence>
<evidence type="ECO:0000256" key="8">
    <source>
        <dbReference type="ARBA" id="ARBA00022989"/>
    </source>
</evidence>
<evidence type="ECO:0000256" key="4">
    <source>
        <dbReference type="ARBA" id="ARBA00022475"/>
    </source>
</evidence>
<evidence type="ECO:0000256" key="10">
    <source>
        <dbReference type="SAM" id="MobiDB-lite"/>
    </source>
</evidence>
<dbReference type="InterPro" id="IPR037682">
    <property type="entry name" value="TonB_C"/>
</dbReference>
<dbReference type="RefSeq" id="WP_145848749.1">
    <property type="nucleotide sequence ID" value="NZ_CP042239.1"/>
</dbReference>
<dbReference type="PROSITE" id="PS52015">
    <property type="entry name" value="TONB_CTD"/>
    <property type="match status" value="1"/>
</dbReference>
<dbReference type="SUPFAM" id="SSF74653">
    <property type="entry name" value="TolA/TonB C-terminal domain"/>
    <property type="match status" value="1"/>
</dbReference>
<keyword evidence="4" id="KW-1003">Cell membrane</keyword>
<evidence type="ECO:0000256" key="1">
    <source>
        <dbReference type="ARBA" id="ARBA00004383"/>
    </source>
</evidence>
<dbReference type="InterPro" id="IPR006260">
    <property type="entry name" value="TonB/TolA_C"/>
</dbReference>
<reference evidence="12 13" key="1">
    <citation type="submission" date="2019-07" db="EMBL/GenBank/DDBJ databases">
        <title>Sphingomonas alkalisoli sp. nov., isolated from rhizosphere soil of Suaedae salsa.</title>
        <authorList>
            <person name="Zhang H."/>
            <person name="Xu L."/>
            <person name="Zhang J.-X."/>
            <person name="Sun J.-Q."/>
        </authorList>
    </citation>
    <scope>NUCLEOTIDE SEQUENCE [LARGE SCALE GENOMIC DNA]</scope>
    <source>
        <strain evidence="12 13">XS-10</strain>
    </source>
</reference>
<accession>A0A518RIS5</accession>
<dbReference type="PANTHER" id="PTHR33446:SF2">
    <property type="entry name" value="PROTEIN TONB"/>
    <property type="match status" value="1"/>
</dbReference>
<dbReference type="PANTHER" id="PTHR33446">
    <property type="entry name" value="PROTEIN TONB-RELATED"/>
    <property type="match status" value="1"/>
</dbReference>
<dbReference type="InterPro" id="IPR051045">
    <property type="entry name" value="TonB-dependent_transducer"/>
</dbReference>
<dbReference type="GO" id="GO:0015031">
    <property type="term" value="P:protein transport"/>
    <property type="evidence" value="ECO:0007669"/>
    <property type="project" value="UniProtKB-KW"/>
</dbReference>
<evidence type="ECO:0000313" key="12">
    <source>
        <dbReference type="EMBL" id="QDX27319.1"/>
    </source>
</evidence>
<keyword evidence="3" id="KW-0813">Transport</keyword>
<dbReference type="GO" id="GO:0055085">
    <property type="term" value="P:transmembrane transport"/>
    <property type="evidence" value="ECO:0007669"/>
    <property type="project" value="InterPro"/>
</dbReference>
<dbReference type="KEGG" id="ssua:FPZ54_15785"/>
<keyword evidence="7" id="KW-0653">Protein transport</keyword>
<proteinExistence type="inferred from homology"/>
<dbReference type="GO" id="GO:0098797">
    <property type="term" value="C:plasma membrane protein complex"/>
    <property type="evidence" value="ECO:0007669"/>
    <property type="project" value="TreeGrafter"/>
</dbReference>
<evidence type="ECO:0000313" key="13">
    <source>
        <dbReference type="Proteomes" id="UP000318055"/>
    </source>
</evidence>
<dbReference type="Proteomes" id="UP000318055">
    <property type="component" value="Chromosome"/>
</dbReference>
<dbReference type="EMBL" id="CP042239">
    <property type="protein sequence ID" value="QDX27319.1"/>
    <property type="molecule type" value="Genomic_DNA"/>
</dbReference>
<comment type="similarity">
    <text evidence="2">Belongs to the TonB family.</text>
</comment>
<sequence length="222" mass="23930">MHTNRYQPSAHRPASAGASLLVLATLAFGATLVGPKIVPDIFKPEPLIITNYPVPKPPPEPVEPVRDQRPVTVRTSPKPHQPEQLVKTPSDAGTIASTTDFSPITLDAPADPGPPSTGVTIDPPRAPVMVGASVDPRYADSLQPPYPGSEIRAQTEGKLTARVLVGVDGRVKAIEVTRSPSKGLTEATRRHALAKWRFKPATRDGVPYESWMTMTLNFRLVD</sequence>
<keyword evidence="13" id="KW-1185">Reference proteome</keyword>
<dbReference type="OrthoDB" id="1685233at2"/>
<organism evidence="12 13">
    <name type="scientific">Sphingomonas suaedae</name>
    <dbReference type="NCBI Taxonomy" id="2599297"/>
    <lineage>
        <taxon>Bacteria</taxon>
        <taxon>Pseudomonadati</taxon>
        <taxon>Pseudomonadota</taxon>
        <taxon>Alphaproteobacteria</taxon>
        <taxon>Sphingomonadales</taxon>
        <taxon>Sphingomonadaceae</taxon>
        <taxon>Sphingomonas</taxon>
    </lineage>
</organism>
<feature type="domain" description="TonB C-terminal" evidence="11">
    <location>
        <begin position="131"/>
        <end position="222"/>
    </location>
</feature>
<evidence type="ECO:0000256" key="5">
    <source>
        <dbReference type="ARBA" id="ARBA00022519"/>
    </source>
</evidence>
<dbReference type="Pfam" id="PF03544">
    <property type="entry name" value="TonB_C"/>
    <property type="match status" value="1"/>
</dbReference>
<keyword evidence="5" id="KW-0997">Cell inner membrane</keyword>
<evidence type="ECO:0000256" key="6">
    <source>
        <dbReference type="ARBA" id="ARBA00022692"/>
    </source>
</evidence>
<keyword evidence="6" id="KW-0812">Transmembrane</keyword>
<evidence type="ECO:0000259" key="11">
    <source>
        <dbReference type="PROSITE" id="PS52015"/>
    </source>
</evidence>
<evidence type="ECO:0000256" key="3">
    <source>
        <dbReference type="ARBA" id="ARBA00022448"/>
    </source>
</evidence>
<dbReference type="NCBIfam" id="TIGR01352">
    <property type="entry name" value="tonB_Cterm"/>
    <property type="match status" value="1"/>
</dbReference>
<dbReference type="AlphaFoldDB" id="A0A518RIS5"/>
<protein>
    <submittedName>
        <fullName evidence="12">TonB family protein</fullName>
    </submittedName>
</protein>
<comment type="subcellular location">
    <subcellularLocation>
        <location evidence="1">Cell inner membrane</location>
        <topology evidence="1">Single-pass membrane protein</topology>
        <orientation evidence="1">Periplasmic side</orientation>
    </subcellularLocation>
</comment>
<dbReference type="GO" id="GO:0031992">
    <property type="term" value="F:energy transducer activity"/>
    <property type="evidence" value="ECO:0007669"/>
    <property type="project" value="TreeGrafter"/>
</dbReference>
<name>A0A518RIS5_9SPHN</name>
<evidence type="ECO:0000256" key="2">
    <source>
        <dbReference type="ARBA" id="ARBA00006555"/>
    </source>
</evidence>